<reference evidence="2 3" key="1">
    <citation type="submission" date="2018-06" db="EMBL/GenBank/DDBJ databases">
        <authorList>
            <consortium name="Pathogen Informatics"/>
            <person name="Doyle S."/>
        </authorList>
    </citation>
    <scope>NUCLEOTIDE SEQUENCE [LARGE SCALE GENOMIC DNA]</scope>
    <source>
        <strain evidence="2 3">NCTC10254</strain>
    </source>
</reference>
<keyword evidence="1" id="KW-1133">Transmembrane helix</keyword>
<accession>A0A3S5F5D9</accession>
<dbReference type="EMBL" id="UARK01000004">
    <property type="protein sequence ID" value="SPW28122.1"/>
    <property type="molecule type" value="Genomic_DNA"/>
</dbReference>
<keyword evidence="1" id="KW-0472">Membrane</keyword>
<evidence type="ECO:0000313" key="2">
    <source>
        <dbReference type="EMBL" id="SPW28122.1"/>
    </source>
</evidence>
<dbReference type="Proteomes" id="UP000249886">
    <property type="component" value="Unassembled WGS sequence"/>
</dbReference>
<protein>
    <submittedName>
        <fullName evidence="2">Uncharacterized protein</fullName>
    </submittedName>
</protein>
<dbReference type="RefSeq" id="WP_005521573.1">
    <property type="nucleotide sequence ID" value="NZ_CAJPQJ010000005.1"/>
</dbReference>
<name>A0A3S5F5D9_9CORY</name>
<comment type="caution">
    <text evidence="2">The sequence shown here is derived from an EMBL/GenBank/DDBJ whole genome shotgun (WGS) entry which is preliminary data.</text>
</comment>
<proteinExistence type="predicted"/>
<keyword evidence="1" id="KW-0812">Transmembrane</keyword>
<feature type="transmembrane region" description="Helical" evidence="1">
    <location>
        <begin position="16"/>
        <end position="41"/>
    </location>
</feature>
<organism evidence="2 3">
    <name type="scientific">Corynebacterium matruchotii</name>
    <dbReference type="NCBI Taxonomy" id="43768"/>
    <lineage>
        <taxon>Bacteria</taxon>
        <taxon>Bacillati</taxon>
        <taxon>Actinomycetota</taxon>
        <taxon>Actinomycetes</taxon>
        <taxon>Mycobacteriales</taxon>
        <taxon>Corynebacteriaceae</taxon>
        <taxon>Corynebacterium</taxon>
    </lineage>
</organism>
<sequence>MTVVDVVSQFLITSPFWLQGLIMFVVVVPLCAALAMVWLRLVDFIGATMFRVRTWFRYRR</sequence>
<gene>
    <name evidence="2" type="ORF">NCTC10254_01148</name>
</gene>
<dbReference type="AlphaFoldDB" id="A0A3S5F5D9"/>
<dbReference type="GeneID" id="84574410"/>
<evidence type="ECO:0000313" key="3">
    <source>
        <dbReference type="Proteomes" id="UP000249886"/>
    </source>
</evidence>
<evidence type="ECO:0000256" key="1">
    <source>
        <dbReference type="SAM" id="Phobius"/>
    </source>
</evidence>